<protein>
    <submittedName>
        <fullName evidence="2">Uncharacterized protein</fullName>
    </submittedName>
</protein>
<evidence type="ECO:0000256" key="1">
    <source>
        <dbReference type="SAM" id="MobiDB-lite"/>
    </source>
</evidence>
<feature type="compositionally biased region" description="Polar residues" evidence="1">
    <location>
        <begin position="176"/>
        <end position="185"/>
    </location>
</feature>
<dbReference type="AlphaFoldDB" id="A0AA88VPX2"/>
<feature type="region of interest" description="Disordered" evidence="1">
    <location>
        <begin position="176"/>
        <end position="205"/>
    </location>
</feature>
<reference evidence="2" key="1">
    <citation type="submission" date="2022-12" db="EMBL/GenBank/DDBJ databases">
        <title>Draft genome assemblies for two species of Escallonia (Escalloniales).</title>
        <authorList>
            <person name="Chanderbali A."/>
            <person name="Dervinis C."/>
            <person name="Anghel I."/>
            <person name="Soltis D."/>
            <person name="Soltis P."/>
            <person name="Zapata F."/>
        </authorList>
    </citation>
    <scope>NUCLEOTIDE SEQUENCE</scope>
    <source>
        <strain evidence="2">UCBG64.0493</strain>
        <tissue evidence="2">Leaf</tissue>
    </source>
</reference>
<comment type="caution">
    <text evidence="2">The sequence shown here is derived from an EMBL/GenBank/DDBJ whole genome shotgun (WGS) entry which is preliminary data.</text>
</comment>
<dbReference type="EMBL" id="JAVXUP010001432">
    <property type="protein sequence ID" value="KAK3011739.1"/>
    <property type="molecule type" value="Genomic_DNA"/>
</dbReference>
<organism evidence="2 3">
    <name type="scientific">Escallonia herrerae</name>
    <dbReference type="NCBI Taxonomy" id="1293975"/>
    <lineage>
        <taxon>Eukaryota</taxon>
        <taxon>Viridiplantae</taxon>
        <taxon>Streptophyta</taxon>
        <taxon>Embryophyta</taxon>
        <taxon>Tracheophyta</taxon>
        <taxon>Spermatophyta</taxon>
        <taxon>Magnoliopsida</taxon>
        <taxon>eudicotyledons</taxon>
        <taxon>Gunneridae</taxon>
        <taxon>Pentapetalae</taxon>
        <taxon>asterids</taxon>
        <taxon>campanulids</taxon>
        <taxon>Escalloniales</taxon>
        <taxon>Escalloniaceae</taxon>
        <taxon>Escallonia</taxon>
    </lineage>
</organism>
<name>A0AA88VPX2_9ASTE</name>
<evidence type="ECO:0000313" key="3">
    <source>
        <dbReference type="Proteomes" id="UP001188597"/>
    </source>
</evidence>
<dbReference type="Proteomes" id="UP001188597">
    <property type="component" value="Unassembled WGS sequence"/>
</dbReference>
<proteinExistence type="predicted"/>
<sequence>MASIAFVFDSRHLRAEQTLDEVLSLALFLSHSYTHAAITTSMDTPSFDDFSFFFRKKMKTVRLVLTDVTPSEFRCPFFFTGNTHYLGTLNPIRRQLGQRNREHTILELGTDGVEINIVRQAKLPPELSVRPLHAVPVVALLLFFPLPLSADPQHASTLAADIAALSSTALSIPSGMCSSTPNGSGRRTDLGFSRNGSRDPWHGSTQKFNCKSKISEHTYSVPCKGNLILKATKSLSDRISGLGLGIYKVSDKYAKATHAVFSILDDHDLRL</sequence>
<accession>A0AA88VPX2</accession>
<gene>
    <name evidence="2" type="ORF">RJ639_011454</name>
</gene>
<evidence type="ECO:0000313" key="2">
    <source>
        <dbReference type="EMBL" id="KAK3011739.1"/>
    </source>
</evidence>
<keyword evidence="3" id="KW-1185">Reference proteome</keyword>